<feature type="region of interest" description="Disordered" evidence="1">
    <location>
        <begin position="13"/>
        <end position="47"/>
    </location>
</feature>
<evidence type="ECO:0000256" key="1">
    <source>
        <dbReference type="SAM" id="MobiDB-lite"/>
    </source>
</evidence>
<dbReference type="EMBL" id="BAABME010002536">
    <property type="protein sequence ID" value="GAA0155074.1"/>
    <property type="molecule type" value="Genomic_DNA"/>
</dbReference>
<evidence type="ECO:0000313" key="3">
    <source>
        <dbReference type="Proteomes" id="UP001454036"/>
    </source>
</evidence>
<proteinExistence type="predicted"/>
<gene>
    <name evidence="2" type="ORF">LIER_12893</name>
</gene>
<sequence>MMGRKWFREVDDLKDPVFSDDDDDNDDEDGDDEEGDDDEEEGQATLMKENKKIKKYVKGLMKFLSCFGDANEMKKANKNFLGHSDDEDEVEATTLHPATSFAGIEIDDYLIGDDDDDDMGQFFESGGGGPKIN</sequence>
<dbReference type="Proteomes" id="UP001454036">
    <property type="component" value="Unassembled WGS sequence"/>
</dbReference>
<organism evidence="2 3">
    <name type="scientific">Lithospermum erythrorhizon</name>
    <name type="common">Purple gromwell</name>
    <name type="synonym">Lithospermum officinale var. erythrorhizon</name>
    <dbReference type="NCBI Taxonomy" id="34254"/>
    <lineage>
        <taxon>Eukaryota</taxon>
        <taxon>Viridiplantae</taxon>
        <taxon>Streptophyta</taxon>
        <taxon>Embryophyta</taxon>
        <taxon>Tracheophyta</taxon>
        <taxon>Spermatophyta</taxon>
        <taxon>Magnoliopsida</taxon>
        <taxon>eudicotyledons</taxon>
        <taxon>Gunneridae</taxon>
        <taxon>Pentapetalae</taxon>
        <taxon>asterids</taxon>
        <taxon>lamiids</taxon>
        <taxon>Boraginales</taxon>
        <taxon>Boraginaceae</taxon>
        <taxon>Boraginoideae</taxon>
        <taxon>Lithospermeae</taxon>
        <taxon>Lithospermum</taxon>
    </lineage>
</organism>
<accession>A0AAV3PTF6</accession>
<feature type="compositionally biased region" description="Acidic residues" evidence="1">
    <location>
        <begin position="18"/>
        <end position="42"/>
    </location>
</feature>
<feature type="region of interest" description="Disordered" evidence="1">
    <location>
        <begin position="113"/>
        <end position="133"/>
    </location>
</feature>
<name>A0AAV3PTF6_LITER</name>
<dbReference type="AlphaFoldDB" id="A0AAV3PTF6"/>
<comment type="caution">
    <text evidence="2">The sequence shown here is derived from an EMBL/GenBank/DDBJ whole genome shotgun (WGS) entry which is preliminary data.</text>
</comment>
<keyword evidence="3" id="KW-1185">Reference proteome</keyword>
<evidence type="ECO:0000313" key="2">
    <source>
        <dbReference type="EMBL" id="GAA0155074.1"/>
    </source>
</evidence>
<reference evidence="2 3" key="1">
    <citation type="submission" date="2024-01" db="EMBL/GenBank/DDBJ databases">
        <title>The complete chloroplast genome sequence of Lithospermum erythrorhizon: insights into the phylogenetic relationship among Boraginaceae species and the maternal lineages of purple gromwells.</title>
        <authorList>
            <person name="Okada T."/>
            <person name="Watanabe K."/>
        </authorList>
    </citation>
    <scope>NUCLEOTIDE SEQUENCE [LARGE SCALE GENOMIC DNA]</scope>
</reference>
<protein>
    <submittedName>
        <fullName evidence="2">Uncharacterized protein</fullName>
    </submittedName>
</protein>